<feature type="compositionally biased region" description="Basic and acidic residues" evidence="1">
    <location>
        <begin position="1"/>
        <end position="25"/>
    </location>
</feature>
<reference evidence="2 3" key="1">
    <citation type="submission" date="2024-05" db="EMBL/GenBank/DDBJ databases">
        <title>Culex pipiens pipiens assembly and annotation.</title>
        <authorList>
            <person name="Alout H."/>
            <person name="Durand T."/>
        </authorList>
    </citation>
    <scope>NUCLEOTIDE SEQUENCE [LARGE SCALE GENOMIC DNA]</scope>
    <source>
        <strain evidence="2">HA-2024</strain>
        <tissue evidence="2">Whole body</tissue>
    </source>
</reference>
<dbReference type="EMBL" id="JBEHCU010011614">
    <property type="protein sequence ID" value="KAL1376528.1"/>
    <property type="molecule type" value="Genomic_DNA"/>
</dbReference>
<feature type="non-terminal residue" evidence="2">
    <location>
        <position position="1"/>
    </location>
</feature>
<organism evidence="2 3">
    <name type="scientific">Culex pipiens pipiens</name>
    <name type="common">Northern house mosquito</name>
    <dbReference type="NCBI Taxonomy" id="38569"/>
    <lineage>
        <taxon>Eukaryota</taxon>
        <taxon>Metazoa</taxon>
        <taxon>Ecdysozoa</taxon>
        <taxon>Arthropoda</taxon>
        <taxon>Hexapoda</taxon>
        <taxon>Insecta</taxon>
        <taxon>Pterygota</taxon>
        <taxon>Neoptera</taxon>
        <taxon>Endopterygota</taxon>
        <taxon>Diptera</taxon>
        <taxon>Nematocera</taxon>
        <taxon>Culicoidea</taxon>
        <taxon>Culicidae</taxon>
        <taxon>Culicinae</taxon>
        <taxon>Culicini</taxon>
        <taxon>Culex</taxon>
        <taxon>Culex</taxon>
    </lineage>
</organism>
<dbReference type="Proteomes" id="UP001562425">
    <property type="component" value="Unassembled WGS sequence"/>
</dbReference>
<name>A0ABD1CJK2_CULPP</name>
<protein>
    <submittedName>
        <fullName evidence="2">Uncharacterized protein</fullName>
    </submittedName>
</protein>
<dbReference type="AlphaFoldDB" id="A0ABD1CJK2"/>
<sequence length="122" mass="13756">RRARGDQLLRPADKRPPVDSRTERLHRPRPRPGGLAAPRQQPDRRRHFRPRLGPVADALPAVSERVQHVRQLGQLLRAARSHHVFRQKVRVGPARLHPGRPEDDQEAVASAAHLPYPADCGS</sequence>
<evidence type="ECO:0000313" key="3">
    <source>
        <dbReference type="Proteomes" id="UP001562425"/>
    </source>
</evidence>
<evidence type="ECO:0000256" key="1">
    <source>
        <dbReference type="SAM" id="MobiDB-lite"/>
    </source>
</evidence>
<feature type="region of interest" description="Disordered" evidence="1">
    <location>
        <begin position="1"/>
        <end position="59"/>
    </location>
</feature>
<accession>A0ABD1CJK2</accession>
<proteinExistence type="predicted"/>
<gene>
    <name evidence="2" type="ORF">pipiens_000634</name>
</gene>
<comment type="caution">
    <text evidence="2">The sequence shown here is derived from an EMBL/GenBank/DDBJ whole genome shotgun (WGS) entry which is preliminary data.</text>
</comment>
<evidence type="ECO:0000313" key="2">
    <source>
        <dbReference type="EMBL" id="KAL1376528.1"/>
    </source>
</evidence>
<keyword evidence="3" id="KW-1185">Reference proteome</keyword>
<feature type="non-terminal residue" evidence="2">
    <location>
        <position position="122"/>
    </location>
</feature>